<evidence type="ECO:0000256" key="3">
    <source>
        <dbReference type="ARBA" id="ARBA00007970"/>
    </source>
</evidence>
<evidence type="ECO:0000256" key="7">
    <source>
        <dbReference type="ARBA" id="ARBA00022679"/>
    </source>
</evidence>
<dbReference type="InterPro" id="IPR015421">
    <property type="entry name" value="PyrdxlP-dep_Trfase_major"/>
</dbReference>
<evidence type="ECO:0000313" key="13">
    <source>
        <dbReference type="EMBL" id="PMS17332.1"/>
    </source>
</evidence>
<comment type="pathway">
    <text evidence="2 11">Amino-acid biosynthesis; L-histidine biosynthesis; L-histidine from 5-phospho-alpha-D-ribose 1-diphosphate: step 7/9.</text>
</comment>
<dbReference type="EMBL" id="PNYB01000030">
    <property type="protein sequence ID" value="PMS17332.1"/>
    <property type="molecule type" value="Genomic_DNA"/>
</dbReference>
<evidence type="ECO:0000259" key="12">
    <source>
        <dbReference type="Pfam" id="PF00155"/>
    </source>
</evidence>
<accession>A0A2N7VJL4</accession>
<dbReference type="SUPFAM" id="SSF53383">
    <property type="entry name" value="PLP-dependent transferases"/>
    <property type="match status" value="1"/>
</dbReference>
<evidence type="ECO:0000256" key="9">
    <source>
        <dbReference type="ARBA" id="ARBA00023102"/>
    </source>
</evidence>
<dbReference type="RefSeq" id="WP_102612448.1">
    <property type="nucleotide sequence ID" value="NZ_CADIKD010000026.1"/>
</dbReference>
<evidence type="ECO:0000256" key="11">
    <source>
        <dbReference type="HAMAP-Rule" id="MF_01023"/>
    </source>
</evidence>
<feature type="domain" description="Aminotransferase class I/classII large" evidence="12">
    <location>
        <begin position="34"/>
        <end position="357"/>
    </location>
</feature>
<comment type="subunit">
    <text evidence="4 11">Homodimer.</text>
</comment>
<keyword evidence="5 11" id="KW-0032">Aminotransferase</keyword>
<evidence type="ECO:0000313" key="14">
    <source>
        <dbReference type="Proteomes" id="UP000235347"/>
    </source>
</evidence>
<protein>
    <recommendedName>
        <fullName evidence="11">Histidinol-phosphate aminotransferase</fullName>
        <ecNumber evidence="11">2.6.1.9</ecNumber>
    </recommendedName>
    <alternativeName>
        <fullName evidence="11">Imidazole acetol-phosphate transaminase</fullName>
    </alternativeName>
</protein>
<dbReference type="EC" id="2.6.1.9" evidence="11"/>
<dbReference type="CDD" id="cd00609">
    <property type="entry name" value="AAT_like"/>
    <property type="match status" value="1"/>
</dbReference>
<reference evidence="13 14" key="1">
    <citation type="submission" date="2018-01" db="EMBL/GenBank/DDBJ databases">
        <title>Whole genome analyses suggest that Burkholderia sensu lato contains two further novel genera in the rhizoxinica-symbiotica group Mycetohabitans gen. nov., and Trinickia gen. nov.: implications for the evolution of diazotrophy and nodulation in the Burkholderiaceae.</title>
        <authorList>
            <person name="Estrada-de los Santos P."/>
            <person name="Palmer M."/>
            <person name="Chavez-Ramirez B."/>
            <person name="Beukes C."/>
            <person name="Steenkamp E.T."/>
            <person name="Hirsch A.M."/>
            <person name="Manyaka P."/>
            <person name="Maluk M."/>
            <person name="Lafos M."/>
            <person name="Crook M."/>
            <person name="Gross E."/>
            <person name="Simon M.F."/>
            <person name="Bueno dos Reis Junior F."/>
            <person name="Poole P.S."/>
            <person name="Venter S.N."/>
            <person name="James E.K."/>
        </authorList>
    </citation>
    <scope>NUCLEOTIDE SEQUENCE [LARGE SCALE GENOMIC DNA]</scope>
    <source>
        <strain evidence="13 14">GP25-8</strain>
    </source>
</reference>
<keyword evidence="8 11" id="KW-0663">Pyridoxal phosphate</keyword>
<evidence type="ECO:0000256" key="1">
    <source>
        <dbReference type="ARBA" id="ARBA00001933"/>
    </source>
</evidence>
<evidence type="ECO:0000256" key="4">
    <source>
        <dbReference type="ARBA" id="ARBA00011738"/>
    </source>
</evidence>
<feature type="modified residue" description="N6-(pyridoxal phosphate)lysine" evidence="11">
    <location>
        <position position="233"/>
    </location>
</feature>
<comment type="caution">
    <text evidence="13">The sequence shown here is derived from an EMBL/GenBank/DDBJ whole genome shotgun (WGS) entry which is preliminary data.</text>
</comment>
<dbReference type="InterPro" id="IPR004839">
    <property type="entry name" value="Aminotransferase_I/II_large"/>
</dbReference>
<evidence type="ECO:0000256" key="2">
    <source>
        <dbReference type="ARBA" id="ARBA00005011"/>
    </source>
</evidence>
<comment type="similarity">
    <text evidence="3 11">Belongs to the class-II pyridoxal-phosphate-dependent aminotransferase family. Histidinol-phosphate aminotransferase subfamily.</text>
</comment>
<dbReference type="Proteomes" id="UP000235347">
    <property type="component" value="Unassembled WGS sequence"/>
</dbReference>
<keyword evidence="6 11" id="KW-0028">Amino-acid biosynthesis</keyword>
<dbReference type="InterPro" id="IPR015422">
    <property type="entry name" value="PyrdxlP-dep_Trfase_small"/>
</dbReference>
<comment type="cofactor">
    <cofactor evidence="1 11">
        <name>pyridoxal 5'-phosphate</name>
        <dbReference type="ChEBI" id="CHEBI:597326"/>
    </cofactor>
</comment>
<dbReference type="Gene3D" id="3.40.640.10">
    <property type="entry name" value="Type I PLP-dependent aspartate aminotransferase-like (Major domain)"/>
    <property type="match status" value="1"/>
</dbReference>
<name>A0A2N7VJL4_9BURK</name>
<dbReference type="PANTHER" id="PTHR42885:SF2">
    <property type="entry name" value="HISTIDINOL-PHOSPHATE AMINOTRANSFERASE"/>
    <property type="match status" value="1"/>
</dbReference>
<dbReference type="Gene3D" id="3.90.1150.10">
    <property type="entry name" value="Aspartate Aminotransferase, domain 1"/>
    <property type="match status" value="1"/>
</dbReference>
<dbReference type="UniPathway" id="UPA00031">
    <property type="reaction ID" value="UER00012"/>
</dbReference>
<sequence length="370" mass="40520">MRRTWTEISFADLPIREDLRLHQAYGAPQLDVPVRLNVNENPYPPSQGLVASIAEAIAEAGANANRYPDRDFTKLRTCLATYLTHDTGVYLDASQVWAGNGSNEVLQQILQVFGGPGRLALTFTPAYPMYDEYCRTTFTRLHSLPRTESFAIDLPQTIDAIQSLQPSVIFLTSPNNPTGTALPIEDIQAILDVAPGIVVVDEAYGEFRRDGVASAVTLLPCNPRLVVSRTMSKAFKFAGGRVGYCACAAPIIEAIKLVRLPYHLSVFTQAAACAALAARDEMLSQVATLKAERDATVSWLRQQGLQVADSDANFVMFGRFNDRHLIWNKLLRSGILVREIGPSGYLRVSIGTTAEMVAFRDALSTAMHTG</sequence>
<keyword evidence="9 11" id="KW-0368">Histidine biosynthesis</keyword>
<evidence type="ECO:0000256" key="10">
    <source>
        <dbReference type="ARBA" id="ARBA00047481"/>
    </source>
</evidence>
<dbReference type="InterPro" id="IPR005861">
    <property type="entry name" value="HisP_aminotrans"/>
</dbReference>
<dbReference type="GO" id="GO:0030170">
    <property type="term" value="F:pyridoxal phosphate binding"/>
    <property type="evidence" value="ECO:0007669"/>
    <property type="project" value="InterPro"/>
</dbReference>
<dbReference type="NCBIfam" id="NF002877">
    <property type="entry name" value="PRK03317.1"/>
    <property type="match status" value="1"/>
</dbReference>
<dbReference type="InterPro" id="IPR015424">
    <property type="entry name" value="PyrdxlP-dep_Trfase"/>
</dbReference>
<dbReference type="AlphaFoldDB" id="A0A2N7VJL4"/>
<gene>
    <name evidence="11" type="primary">hisC</name>
    <name evidence="13" type="ORF">C0Z19_24585</name>
</gene>
<evidence type="ECO:0000256" key="6">
    <source>
        <dbReference type="ARBA" id="ARBA00022605"/>
    </source>
</evidence>
<dbReference type="HAMAP" id="MF_01023">
    <property type="entry name" value="HisC_aminotrans_2"/>
    <property type="match status" value="1"/>
</dbReference>
<evidence type="ECO:0000256" key="5">
    <source>
        <dbReference type="ARBA" id="ARBA00022576"/>
    </source>
</evidence>
<organism evidence="13 14">
    <name type="scientific">Trinickia soli</name>
    <dbReference type="NCBI Taxonomy" id="380675"/>
    <lineage>
        <taxon>Bacteria</taxon>
        <taxon>Pseudomonadati</taxon>
        <taxon>Pseudomonadota</taxon>
        <taxon>Betaproteobacteria</taxon>
        <taxon>Burkholderiales</taxon>
        <taxon>Burkholderiaceae</taxon>
        <taxon>Trinickia</taxon>
    </lineage>
</organism>
<dbReference type="PANTHER" id="PTHR42885">
    <property type="entry name" value="HISTIDINOL-PHOSPHATE AMINOTRANSFERASE-RELATED"/>
    <property type="match status" value="1"/>
</dbReference>
<dbReference type="NCBIfam" id="TIGR01141">
    <property type="entry name" value="hisC"/>
    <property type="match status" value="1"/>
</dbReference>
<evidence type="ECO:0000256" key="8">
    <source>
        <dbReference type="ARBA" id="ARBA00022898"/>
    </source>
</evidence>
<dbReference type="Pfam" id="PF00155">
    <property type="entry name" value="Aminotran_1_2"/>
    <property type="match status" value="1"/>
</dbReference>
<keyword evidence="14" id="KW-1185">Reference proteome</keyword>
<comment type="catalytic activity">
    <reaction evidence="10 11">
        <text>L-histidinol phosphate + 2-oxoglutarate = 3-(imidazol-4-yl)-2-oxopropyl phosphate + L-glutamate</text>
        <dbReference type="Rhea" id="RHEA:23744"/>
        <dbReference type="ChEBI" id="CHEBI:16810"/>
        <dbReference type="ChEBI" id="CHEBI:29985"/>
        <dbReference type="ChEBI" id="CHEBI:57766"/>
        <dbReference type="ChEBI" id="CHEBI:57980"/>
        <dbReference type="EC" id="2.6.1.9"/>
    </reaction>
</comment>
<proteinExistence type="inferred from homology"/>
<keyword evidence="7 11" id="KW-0808">Transferase</keyword>
<dbReference type="GO" id="GO:0004400">
    <property type="term" value="F:histidinol-phosphate transaminase activity"/>
    <property type="evidence" value="ECO:0007669"/>
    <property type="project" value="UniProtKB-UniRule"/>
</dbReference>
<dbReference type="GO" id="GO:0000105">
    <property type="term" value="P:L-histidine biosynthetic process"/>
    <property type="evidence" value="ECO:0007669"/>
    <property type="project" value="UniProtKB-UniRule"/>
</dbReference>